<feature type="compositionally biased region" description="Basic and acidic residues" evidence="8">
    <location>
        <begin position="11"/>
        <end position="20"/>
    </location>
</feature>
<evidence type="ECO:0000256" key="8">
    <source>
        <dbReference type="SAM" id="MobiDB-lite"/>
    </source>
</evidence>
<comment type="similarity">
    <text evidence="1 7">Belongs to the cytochrome P450 family.</text>
</comment>
<reference evidence="9" key="1">
    <citation type="journal article" date="2014" name="Int. J. Syst. Evol. Microbiol.">
        <title>Complete genome sequence of Corynebacterium casei LMG S-19264T (=DSM 44701T), isolated from a smear-ripened cheese.</title>
        <authorList>
            <consortium name="US DOE Joint Genome Institute (JGI-PGF)"/>
            <person name="Walter F."/>
            <person name="Albersmeier A."/>
            <person name="Kalinowski J."/>
            <person name="Ruckert C."/>
        </authorList>
    </citation>
    <scope>NUCLEOTIDE SEQUENCE</scope>
    <source>
        <strain evidence="9">CGMCC 4.3508</strain>
    </source>
</reference>
<dbReference type="AlphaFoldDB" id="A0A917RJK8"/>
<keyword evidence="4 7" id="KW-0560">Oxidoreductase</keyword>
<protein>
    <submittedName>
        <fullName evidence="9">Cytochrome P450</fullName>
    </submittedName>
</protein>
<dbReference type="Pfam" id="PF00067">
    <property type="entry name" value="p450"/>
    <property type="match status" value="1"/>
</dbReference>
<proteinExistence type="inferred from homology"/>
<dbReference type="Proteomes" id="UP000638263">
    <property type="component" value="Unassembled WGS sequence"/>
</dbReference>
<dbReference type="InterPro" id="IPR017972">
    <property type="entry name" value="Cyt_P450_CS"/>
</dbReference>
<dbReference type="GO" id="GO:0005506">
    <property type="term" value="F:iron ion binding"/>
    <property type="evidence" value="ECO:0007669"/>
    <property type="project" value="InterPro"/>
</dbReference>
<dbReference type="InterPro" id="IPR036396">
    <property type="entry name" value="Cyt_P450_sf"/>
</dbReference>
<dbReference type="PANTHER" id="PTHR46696:SF6">
    <property type="entry name" value="P450, PUTATIVE (EUROFUNG)-RELATED"/>
    <property type="match status" value="1"/>
</dbReference>
<feature type="region of interest" description="Disordered" evidence="8">
    <location>
        <begin position="1"/>
        <end position="20"/>
    </location>
</feature>
<keyword evidence="2 7" id="KW-0349">Heme</keyword>
<accession>A0A917RJK8</accession>
<evidence type="ECO:0000256" key="4">
    <source>
        <dbReference type="ARBA" id="ARBA00023002"/>
    </source>
</evidence>
<dbReference type="PRINTS" id="PR00359">
    <property type="entry name" value="BP450"/>
</dbReference>
<dbReference type="PANTHER" id="PTHR46696">
    <property type="entry name" value="P450, PUTATIVE (EUROFUNG)-RELATED"/>
    <property type="match status" value="1"/>
</dbReference>
<dbReference type="EMBL" id="BMMH01000005">
    <property type="protein sequence ID" value="GGL11474.1"/>
    <property type="molecule type" value="Genomic_DNA"/>
</dbReference>
<keyword evidence="6 7" id="KW-0503">Monooxygenase</keyword>
<evidence type="ECO:0000313" key="10">
    <source>
        <dbReference type="Proteomes" id="UP000638263"/>
    </source>
</evidence>
<reference evidence="9" key="2">
    <citation type="submission" date="2020-09" db="EMBL/GenBank/DDBJ databases">
        <authorList>
            <person name="Sun Q."/>
            <person name="Zhou Y."/>
        </authorList>
    </citation>
    <scope>NUCLEOTIDE SEQUENCE</scope>
    <source>
        <strain evidence="9">CGMCC 4.3508</strain>
    </source>
</reference>
<dbReference type="PROSITE" id="PS00086">
    <property type="entry name" value="CYTOCHROME_P450"/>
    <property type="match status" value="1"/>
</dbReference>
<keyword evidence="5 7" id="KW-0408">Iron</keyword>
<evidence type="ECO:0000256" key="5">
    <source>
        <dbReference type="ARBA" id="ARBA00023004"/>
    </source>
</evidence>
<dbReference type="GO" id="GO:0016705">
    <property type="term" value="F:oxidoreductase activity, acting on paired donors, with incorporation or reduction of molecular oxygen"/>
    <property type="evidence" value="ECO:0007669"/>
    <property type="project" value="InterPro"/>
</dbReference>
<dbReference type="SUPFAM" id="SSF48264">
    <property type="entry name" value="Cytochrome P450"/>
    <property type="match status" value="1"/>
</dbReference>
<dbReference type="GO" id="GO:0020037">
    <property type="term" value="F:heme binding"/>
    <property type="evidence" value="ECO:0007669"/>
    <property type="project" value="InterPro"/>
</dbReference>
<comment type="caution">
    <text evidence="9">The sequence shown here is derived from an EMBL/GenBank/DDBJ whole genome shotgun (WGS) entry which is preliminary data.</text>
</comment>
<evidence type="ECO:0000256" key="2">
    <source>
        <dbReference type="ARBA" id="ARBA00022617"/>
    </source>
</evidence>
<name>A0A917RJK8_9NOCA</name>
<gene>
    <name evidence="9" type="ORF">GCM10011588_27420</name>
</gene>
<evidence type="ECO:0000313" key="9">
    <source>
        <dbReference type="EMBL" id="GGL11474.1"/>
    </source>
</evidence>
<evidence type="ECO:0000256" key="1">
    <source>
        <dbReference type="ARBA" id="ARBA00010617"/>
    </source>
</evidence>
<dbReference type="InterPro" id="IPR002397">
    <property type="entry name" value="Cyt_P450_B"/>
</dbReference>
<dbReference type="GO" id="GO:0004497">
    <property type="term" value="F:monooxygenase activity"/>
    <property type="evidence" value="ECO:0007669"/>
    <property type="project" value="UniProtKB-KW"/>
</dbReference>
<dbReference type="RefSeq" id="WP_062997978.1">
    <property type="nucleotide sequence ID" value="NZ_BMMH01000005.1"/>
</dbReference>
<keyword evidence="10" id="KW-1185">Reference proteome</keyword>
<sequence length="422" mass="46886">MSNVQPAGSAETRESVDFDIHAPEYAERTTGYEAQVRSKCPVAWTESYGGHWLISGHHAVGAGLRDRNRFTAEKYIDENGQLKGGITIPTAEGYRALPNESDPPEWDGYRKLVSRPFSPLAVDERRDRIAEFADEVIDHMIEAGEADFVMQVGSPVTALITLDILGLPLADWRFYAERIHQTFSGVPGGGESEAGIPGIQKRLSETIAARRAQPETGVLDDLIASDIDGRPTTDEEVKDLIYDILVGGFDTTAGLMAGALRYLQDKPEIKARLVDDTDFLRTATEEFLRWVSPAVGLAKSATQDFELEGQSIKAGDKMWFMYRAANWDPAEFDDPAEPDLERSPNRHYAFGAGIHRCLGSNLARAIFQTVVPRFLERIPDYTVDADNTHNYAFACVNAGFSELRIRYTPGRKVRSERILEAL</sequence>
<evidence type="ECO:0000256" key="7">
    <source>
        <dbReference type="RuleBase" id="RU000461"/>
    </source>
</evidence>
<evidence type="ECO:0000256" key="3">
    <source>
        <dbReference type="ARBA" id="ARBA00022723"/>
    </source>
</evidence>
<organism evidence="9 10">
    <name type="scientific">Nocardia jinanensis</name>
    <dbReference type="NCBI Taxonomy" id="382504"/>
    <lineage>
        <taxon>Bacteria</taxon>
        <taxon>Bacillati</taxon>
        <taxon>Actinomycetota</taxon>
        <taxon>Actinomycetes</taxon>
        <taxon>Mycobacteriales</taxon>
        <taxon>Nocardiaceae</taxon>
        <taxon>Nocardia</taxon>
    </lineage>
</organism>
<evidence type="ECO:0000256" key="6">
    <source>
        <dbReference type="ARBA" id="ARBA00023033"/>
    </source>
</evidence>
<keyword evidence="3 7" id="KW-0479">Metal-binding</keyword>
<dbReference type="Gene3D" id="1.10.630.10">
    <property type="entry name" value="Cytochrome P450"/>
    <property type="match status" value="1"/>
</dbReference>
<dbReference type="InterPro" id="IPR001128">
    <property type="entry name" value="Cyt_P450"/>
</dbReference>